<dbReference type="PRINTS" id="PR00032">
    <property type="entry name" value="HTHARAC"/>
</dbReference>
<dbReference type="SUPFAM" id="SSF46689">
    <property type="entry name" value="Homeodomain-like"/>
    <property type="match status" value="2"/>
</dbReference>
<keyword evidence="3" id="KW-0804">Transcription</keyword>
<protein>
    <submittedName>
        <fullName evidence="5">Bifunctional transcriptional activator/DNA repair enzyme AdaA</fullName>
        <ecNumber evidence="5">2.1.1.-</ecNumber>
    </submittedName>
</protein>
<dbReference type="PANTHER" id="PTHR43280">
    <property type="entry name" value="ARAC-FAMILY TRANSCRIPTIONAL REGULATOR"/>
    <property type="match status" value="1"/>
</dbReference>
<dbReference type="InterPro" id="IPR018771">
    <property type="entry name" value="PocR_dom"/>
</dbReference>
<evidence type="ECO:0000313" key="6">
    <source>
        <dbReference type="Proteomes" id="UP000076603"/>
    </source>
</evidence>
<feature type="domain" description="HTH araC/xylS-type" evidence="4">
    <location>
        <begin position="465"/>
        <end position="563"/>
    </location>
</feature>
<evidence type="ECO:0000256" key="2">
    <source>
        <dbReference type="ARBA" id="ARBA00023125"/>
    </source>
</evidence>
<dbReference type="GO" id="GO:0003700">
    <property type="term" value="F:DNA-binding transcription factor activity"/>
    <property type="evidence" value="ECO:0007669"/>
    <property type="project" value="InterPro"/>
</dbReference>
<keyword evidence="5" id="KW-0489">Methyltransferase</keyword>
<evidence type="ECO:0000259" key="4">
    <source>
        <dbReference type="PROSITE" id="PS01124"/>
    </source>
</evidence>
<keyword evidence="1" id="KW-0805">Transcription regulation</keyword>
<evidence type="ECO:0000256" key="1">
    <source>
        <dbReference type="ARBA" id="ARBA00023015"/>
    </source>
</evidence>
<name>A0A161X9Y0_9CLOT</name>
<comment type="caution">
    <text evidence="5">The sequence shown here is derived from an EMBL/GenBank/DDBJ whole genome shotgun (WGS) entry which is preliminary data.</text>
</comment>
<dbReference type="InterPro" id="IPR020449">
    <property type="entry name" value="Tscrpt_reg_AraC-type_HTH"/>
</dbReference>
<keyword evidence="2" id="KW-0238">DNA-binding</keyword>
<dbReference type="RefSeq" id="WP_242873076.1">
    <property type="nucleotide sequence ID" value="NZ_FQXL01000076.1"/>
</dbReference>
<dbReference type="InterPro" id="IPR018060">
    <property type="entry name" value="HTH_AraC"/>
</dbReference>
<dbReference type="SUPFAM" id="SSF51182">
    <property type="entry name" value="RmlC-like cupins"/>
    <property type="match status" value="1"/>
</dbReference>
<dbReference type="InterPro" id="IPR013096">
    <property type="entry name" value="Cupin_2"/>
</dbReference>
<dbReference type="EC" id="2.1.1.-" evidence="5"/>
<dbReference type="Gene3D" id="1.10.10.60">
    <property type="entry name" value="Homeodomain-like"/>
    <property type="match status" value="2"/>
</dbReference>
<dbReference type="Pfam" id="PF10114">
    <property type="entry name" value="PocR"/>
    <property type="match status" value="1"/>
</dbReference>
<evidence type="ECO:0000313" key="5">
    <source>
        <dbReference type="EMBL" id="KZL91056.1"/>
    </source>
</evidence>
<evidence type="ECO:0000256" key="3">
    <source>
        <dbReference type="ARBA" id="ARBA00023163"/>
    </source>
</evidence>
<dbReference type="Pfam" id="PF12833">
    <property type="entry name" value="HTH_18"/>
    <property type="match status" value="1"/>
</dbReference>
<accession>A0A161X9Y0</accession>
<dbReference type="Proteomes" id="UP000076603">
    <property type="component" value="Unassembled WGS sequence"/>
</dbReference>
<dbReference type="PATRIC" id="fig|1121326.3.peg.4014"/>
<dbReference type="GO" id="GO:0032259">
    <property type="term" value="P:methylation"/>
    <property type="evidence" value="ECO:0007669"/>
    <property type="project" value="UniProtKB-KW"/>
</dbReference>
<dbReference type="Pfam" id="PF07883">
    <property type="entry name" value="Cupin_2"/>
    <property type="match status" value="1"/>
</dbReference>
<dbReference type="InterPro" id="IPR014710">
    <property type="entry name" value="RmlC-like_jellyroll"/>
</dbReference>
<dbReference type="InterPro" id="IPR011051">
    <property type="entry name" value="RmlC_Cupin_sf"/>
</dbReference>
<dbReference type="PANTHER" id="PTHR43280:SF28">
    <property type="entry name" value="HTH-TYPE TRANSCRIPTIONAL ACTIVATOR RHAS"/>
    <property type="match status" value="1"/>
</dbReference>
<proteinExistence type="predicted"/>
<sequence>MRNDLNYYDGKYDVQKFEWGEVVWLHEPTNLLTERLSAGLVKFFPGKSQYSHIHFGEEQILYVLSGEGIHMVNGEEKHIKEGMLMHSPPYSEHEVINTGKDNLVFLITYTPSKLMEVHPDVSIANDKHILEVLEKEVLENIQREVAEILQLSVIIVDNDNNYVTEPINTNKFCDLCKRMNVCQEKNRKYEGGLKELDKAFACCSNIITIMIPILVNNRIFGYIKCGYFLLNRSEDMERIISEKFGGQNLNVEELIAAYNEIPVIPKSRLYAVRESLGIVSKLISQIIENNLVEKELSKKNNEILKNAQEKIYLEDALKQANMKLLKAQVSSSLKSYNFKDKIISNREHVEYPIEYENKLKDSIKKLDDALCIKIIKEVIKVYKEKGFSVQEVKGIFEELIVTLSRLVYEETKDSKMFLDMRYRYKNRISNCTDYTILQETIIEFSQESISILNSMLLSGRYDLINKINLYIENNFHQNLTLSHLAEIFFISPNYLSTLFNEKNAMSLKDYINKLRIKKAKQYLEETDMKISEISKLVGYSQLSYFGSIFNKLEGCTPNEFRRKSKKSKG</sequence>
<dbReference type="CDD" id="cd02208">
    <property type="entry name" value="cupin_RmlC-like"/>
    <property type="match status" value="1"/>
</dbReference>
<dbReference type="InterPro" id="IPR009057">
    <property type="entry name" value="Homeodomain-like_sf"/>
</dbReference>
<dbReference type="PROSITE" id="PS01124">
    <property type="entry name" value="HTH_ARAC_FAMILY_2"/>
    <property type="match status" value="1"/>
</dbReference>
<gene>
    <name evidence="5" type="primary">adaA</name>
    <name evidence="5" type="ORF">CLMAG_39670</name>
</gene>
<keyword evidence="6" id="KW-1185">Reference proteome</keyword>
<dbReference type="AlphaFoldDB" id="A0A161X9Y0"/>
<keyword evidence="5" id="KW-0808">Transferase</keyword>
<dbReference type="GO" id="GO:0043565">
    <property type="term" value="F:sequence-specific DNA binding"/>
    <property type="evidence" value="ECO:0007669"/>
    <property type="project" value="InterPro"/>
</dbReference>
<dbReference type="Gene3D" id="2.60.120.10">
    <property type="entry name" value="Jelly Rolls"/>
    <property type="match status" value="1"/>
</dbReference>
<dbReference type="EMBL" id="LWAE01000004">
    <property type="protein sequence ID" value="KZL91056.1"/>
    <property type="molecule type" value="Genomic_DNA"/>
</dbReference>
<organism evidence="5 6">
    <name type="scientific">Clostridium magnum DSM 2767</name>
    <dbReference type="NCBI Taxonomy" id="1121326"/>
    <lineage>
        <taxon>Bacteria</taxon>
        <taxon>Bacillati</taxon>
        <taxon>Bacillota</taxon>
        <taxon>Clostridia</taxon>
        <taxon>Eubacteriales</taxon>
        <taxon>Clostridiaceae</taxon>
        <taxon>Clostridium</taxon>
    </lineage>
</organism>
<reference evidence="5 6" key="1">
    <citation type="submission" date="2016-04" db="EMBL/GenBank/DDBJ databases">
        <title>Genome sequence of Clostridium magnum DSM 2767.</title>
        <authorList>
            <person name="Poehlein A."/>
            <person name="Uhlig R."/>
            <person name="Fischer R."/>
            <person name="Bahl H."/>
            <person name="Daniel R."/>
        </authorList>
    </citation>
    <scope>NUCLEOTIDE SEQUENCE [LARGE SCALE GENOMIC DNA]</scope>
    <source>
        <strain evidence="5 6">DSM 2767</strain>
    </source>
</reference>
<dbReference type="STRING" id="1121326.CLMAG_39670"/>
<dbReference type="SMART" id="SM00342">
    <property type="entry name" value="HTH_ARAC"/>
    <property type="match status" value="1"/>
</dbReference>
<dbReference type="GO" id="GO:0008168">
    <property type="term" value="F:methyltransferase activity"/>
    <property type="evidence" value="ECO:0007669"/>
    <property type="project" value="UniProtKB-KW"/>
</dbReference>